<dbReference type="WBParaSite" id="GPLIN_000737800">
    <property type="protein sequence ID" value="GPLIN_000737800"/>
    <property type="gene ID" value="GPLIN_000737800"/>
</dbReference>
<reference evidence="3" key="3">
    <citation type="submission" date="2016-06" db="UniProtKB">
        <authorList>
            <consortium name="WormBaseParasite"/>
        </authorList>
    </citation>
    <scope>IDENTIFICATION</scope>
</reference>
<dbReference type="InterPro" id="IPR011333">
    <property type="entry name" value="SKP1/BTB/POZ_sf"/>
</dbReference>
<accession>A0A183C3D4</accession>
<keyword evidence="2" id="KW-1185">Reference proteome</keyword>
<dbReference type="Pfam" id="PF00651">
    <property type="entry name" value="BTB"/>
    <property type="match status" value="1"/>
</dbReference>
<name>A0A183C3D4_GLOPA</name>
<sequence>PSEEIVPMKVPEVKVPDVEVGACKAMLAFIYTDDLSGLNGDNAKSVLYAANKYNLPKLACLNFIWKLSNALRWADEKCRQNGKKRSVANRRAMLGPALYKIRFPLIPQKDFTEKIVPSGVLTKAEQVGVYQYHSHPNAGVHTAVYLSKCSTHIPYIHF</sequence>
<evidence type="ECO:0000259" key="1">
    <source>
        <dbReference type="Pfam" id="PF00651"/>
    </source>
</evidence>
<evidence type="ECO:0000313" key="3">
    <source>
        <dbReference type="WBParaSite" id="GPLIN_000737800"/>
    </source>
</evidence>
<organism evidence="2 3">
    <name type="scientific">Globodera pallida</name>
    <name type="common">Potato cyst nematode worm</name>
    <name type="synonym">Heterodera pallida</name>
    <dbReference type="NCBI Taxonomy" id="36090"/>
    <lineage>
        <taxon>Eukaryota</taxon>
        <taxon>Metazoa</taxon>
        <taxon>Ecdysozoa</taxon>
        <taxon>Nematoda</taxon>
        <taxon>Chromadorea</taxon>
        <taxon>Rhabditida</taxon>
        <taxon>Tylenchina</taxon>
        <taxon>Tylenchomorpha</taxon>
        <taxon>Tylenchoidea</taxon>
        <taxon>Heteroderidae</taxon>
        <taxon>Heteroderinae</taxon>
        <taxon>Globodera</taxon>
    </lineage>
</organism>
<dbReference type="AlphaFoldDB" id="A0A183C3D4"/>
<evidence type="ECO:0000313" key="2">
    <source>
        <dbReference type="Proteomes" id="UP000050741"/>
    </source>
</evidence>
<feature type="domain" description="BTB" evidence="1">
    <location>
        <begin position="9"/>
        <end position="59"/>
    </location>
</feature>
<dbReference type="Proteomes" id="UP000050741">
    <property type="component" value="Unassembled WGS sequence"/>
</dbReference>
<dbReference type="InterPro" id="IPR000210">
    <property type="entry name" value="BTB/POZ_dom"/>
</dbReference>
<reference evidence="2" key="2">
    <citation type="submission" date="2014-05" db="EMBL/GenBank/DDBJ databases">
        <title>The genome and life-stage specific transcriptomes of Globodera pallida elucidate key aspects of plant parasitism by a cyst nematode.</title>
        <authorList>
            <person name="Cotton J.A."/>
            <person name="Lilley C.J."/>
            <person name="Jones L.M."/>
            <person name="Kikuchi T."/>
            <person name="Reid A.J."/>
            <person name="Thorpe P."/>
            <person name="Tsai I.J."/>
            <person name="Beasley H."/>
            <person name="Blok V."/>
            <person name="Cock P.J.A."/>
            <person name="Van den Akker S.E."/>
            <person name="Holroyd N."/>
            <person name="Hunt M."/>
            <person name="Mantelin S."/>
            <person name="Naghra H."/>
            <person name="Pain A."/>
            <person name="Palomares-Rius J.E."/>
            <person name="Zarowiecki M."/>
            <person name="Berriman M."/>
            <person name="Jones J.T."/>
            <person name="Urwin P.E."/>
        </authorList>
    </citation>
    <scope>NUCLEOTIDE SEQUENCE [LARGE SCALE GENOMIC DNA]</scope>
    <source>
        <strain evidence="2">Lindley</strain>
    </source>
</reference>
<dbReference type="Gene3D" id="3.30.710.10">
    <property type="entry name" value="Potassium Channel Kv1.1, Chain A"/>
    <property type="match status" value="1"/>
</dbReference>
<dbReference type="SUPFAM" id="SSF54695">
    <property type="entry name" value="POZ domain"/>
    <property type="match status" value="1"/>
</dbReference>
<reference evidence="2" key="1">
    <citation type="submission" date="2013-12" db="EMBL/GenBank/DDBJ databases">
        <authorList>
            <person name="Aslett M."/>
        </authorList>
    </citation>
    <scope>NUCLEOTIDE SEQUENCE [LARGE SCALE GENOMIC DNA]</scope>
    <source>
        <strain evidence="2">Lindley</strain>
    </source>
</reference>
<dbReference type="PANTHER" id="PTHR45774">
    <property type="entry name" value="BTB/POZ DOMAIN-CONTAINING"/>
    <property type="match status" value="1"/>
</dbReference>
<protein>
    <submittedName>
        <fullName evidence="3">BTB domain-containing protein</fullName>
    </submittedName>
</protein>
<proteinExistence type="predicted"/>